<reference evidence="2" key="2">
    <citation type="submission" date="2020-10" db="EMBL/GenBank/DDBJ databases">
        <authorList>
            <person name="Cooper E.A."/>
            <person name="Brenton Z.W."/>
            <person name="Flinn B.S."/>
            <person name="Jenkins J."/>
            <person name="Shu S."/>
            <person name="Flowers D."/>
            <person name="Luo F."/>
            <person name="Wang Y."/>
            <person name="Xia P."/>
            <person name="Barry K."/>
            <person name="Daum C."/>
            <person name="Lipzen A."/>
            <person name="Yoshinaga Y."/>
            <person name="Schmutz J."/>
            <person name="Saski C."/>
            <person name="Vermerris W."/>
            <person name="Kresovich S."/>
        </authorList>
    </citation>
    <scope>NUCLEOTIDE SEQUENCE</scope>
</reference>
<dbReference type="Proteomes" id="UP000807115">
    <property type="component" value="Chromosome 8"/>
</dbReference>
<accession>A0A921QGP0</accession>
<feature type="region of interest" description="Disordered" evidence="1">
    <location>
        <begin position="85"/>
        <end position="140"/>
    </location>
</feature>
<evidence type="ECO:0000313" key="3">
    <source>
        <dbReference type="Proteomes" id="UP000807115"/>
    </source>
</evidence>
<gene>
    <name evidence="2" type="ORF">BDA96_08G144100</name>
</gene>
<feature type="compositionally biased region" description="Low complexity" evidence="1">
    <location>
        <begin position="97"/>
        <end position="112"/>
    </location>
</feature>
<evidence type="ECO:0000256" key="1">
    <source>
        <dbReference type="SAM" id="MobiDB-lite"/>
    </source>
</evidence>
<reference evidence="2" key="1">
    <citation type="journal article" date="2019" name="BMC Genomics">
        <title>A new reference genome for Sorghum bicolor reveals high levels of sequence similarity between sweet and grain genotypes: implications for the genetics of sugar metabolism.</title>
        <authorList>
            <person name="Cooper E.A."/>
            <person name="Brenton Z.W."/>
            <person name="Flinn B.S."/>
            <person name="Jenkins J."/>
            <person name="Shu S."/>
            <person name="Flowers D."/>
            <person name="Luo F."/>
            <person name="Wang Y."/>
            <person name="Xia P."/>
            <person name="Barry K."/>
            <person name="Daum C."/>
            <person name="Lipzen A."/>
            <person name="Yoshinaga Y."/>
            <person name="Schmutz J."/>
            <person name="Saski C."/>
            <person name="Vermerris W."/>
            <person name="Kresovich S."/>
        </authorList>
    </citation>
    <scope>NUCLEOTIDE SEQUENCE</scope>
</reference>
<name>A0A921QGP0_SORBI</name>
<evidence type="ECO:0000313" key="2">
    <source>
        <dbReference type="EMBL" id="KAG0521236.1"/>
    </source>
</evidence>
<organism evidence="2 3">
    <name type="scientific">Sorghum bicolor</name>
    <name type="common">Sorghum</name>
    <name type="synonym">Sorghum vulgare</name>
    <dbReference type="NCBI Taxonomy" id="4558"/>
    <lineage>
        <taxon>Eukaryota</taxon>
        <taxon>Viridiplantae</taxon>
        <taxon>Streptophyta</taxon>
        <taxon>Embryophyta</taxon>
        <taxon>Tracheophyta</taxon>
        <taxon>Spermatophyta</taxon>
        <taxon>Magnoliopsida</taxon>
        <taxon>Liliopsida</taxon>
        <taxon>Poales</taxon>
        <taxon>Poaceae</taxon>
        <taxon>PACMAD clade</taxon>
        <taxon>Panicoideae</taxon>
        <taxon>Andropogonodae</taxon>
        <taxon>Andropogoneae</taxon>
        <taxon>Sorghinae</taxon>
        <taxon>Sorghum</taxon>
    </lineage>
</organism>
<comment type="caution">
    <text evidence="2">The sequence shown here is derived from an EMBL/GenBank/DDBJ whole genome shotgun (WGS) entry which is preliminary data.</text>
</comment>
<protein>
    <submittedName>
        <fullName evidence="2">Uncharacterized protein</fullName>
    </submittedName>
</protein>
<proteinExistence type="predicted"/>
<sequence>MRACPYPSLPVFPTPPPALSPTRRPHSISPAPVGALATALARAESHARLLERLPGASGWSCLTPLPTLRLTASGGSQHCWWFPSTPHSRTAPPPGAPSRSRAPAAACSVPSAGTPAQRPWTAPLRSTPYPAPRCRRLPPW</sequence>
<dbReference type="EMBL" id="CM027687">
    <property type="protein sequence ID" value="KAG0521236.1"/>
    <property type="molecule type" value="Genomic_DNA"/>
</dbReference>
<dbReference type="AlphaFoldDB" id="A0A921QGP0"/>